<sequence>MPQASRILATLDAREKGCNLDWHDPPSKLKFSQQSVSLINMSKGSYFFCALISSAWLRYINAMIYGNEILELTTMESLFRLIIALSLHYVTLSAYVPDKELLHKGNSLGRKKSYGSPFKSDRDIARYLKLYGKELMVWRCKNAIQHQLNWQPIDYIELYCEVIGRMQSVSWIHNGQQIDVSTSDGKYGHVVSPHYAKGRYYSRWIDFKLRIFTADQSDAGLYTFRATDLGGQTQDKVIYVDISREKVHKKVNRKSRRKHHRRRKS</sequence>
<evidence type="ECO:0000313" key="2">
    <source>
        <dbReference type="EMBL" id="ELU02946.1"/>
    </source>
</evidence>
<dbReference type="SUPFAM" id="SSF48726">
    <property type="entry name" value="Immunoglobulin"/>
    <property type="match status" value="1"/>
</dbReference>
<dbReference type="InterPro" id="IPR013098">
    <property type="entry name" value="Ig_I-set"/>
</dbReference>
<dbReference type="InterPro" id="IPR036179">
    <property type="entry name" value="Ig-like_dom_sf"/>
</dbReference>
<dbReference type="Proteomes" id="UP000014760">
    <property type="component" value="Unassembled WGS sequence"/>
</dbReference>
<gene>
    <name evidence="2" type="ORF">CAPTEDRAFT_222891</name>
</gene>
<dbReference type="HOGENOM" id="CLU_1050694_0_0_1"/>
<proteinExistence type="predicted"/>
<reference evidence="3" key="3">
    <citation type="submission" date="2015-06" db="UniProtKB">
        <authorList>
            <consortium name="EnsemblMetazoa"/>
        </authorList>
    </citation>
    <scope>IDENTIFICATION</scope>
</reference>
<dbReference type="EMBL" id="AMQN01008638">
    <property type="status" value="NOT_ANNOTATED_CDS"/>
    <property type="molecule type" value="Genomic_DNA"/>
</dbReference>
<dbReference type="OrthoDB" id="6283644at2759"/>
<protein>
    <recommendedName>
        <fullName evidence="1">Immunoglobulin I-set domain-containing protein</fullName>
    </recommendedName>
</protein>
<evidence type="ECO:0000313" key="3">
    <source>
        <dbReference type="EnsemblMetazoa" id="CapteP222891"/>
    </source>
</evidence>
<dbReference type="Gene3D" id="2.60.40.10">
    <property type="entry name" value="Immunoglobulins"/>
    <property type="match status" value="1"/>
</dbReference>
<dbReference type="InterPro" id="IPR013783">
    <property type="entry name" value="Ig-like_fold"/>
</dbReference>
<organism evidence="2">
    <name type="scientific">Capitella teleta</name>
    <name type="common">Polychaete worm</name>
    <dbReference type="NCBI Taxonomy" id="283909"/>
    <lineage>
        <taxon>Eukaryota</taxon>
        <taxon>Metazoa</taxon>
        <taxon>Spiralia</taxon>
        <taxon>Lophotrochozoa</taxon>
        <taxon>Annelida</taxon>
        <taxon>Polychaeta</taxon>
        <taxon>Sedentaria</taxon>
        <taxon>Scolecida</taxon>
        <taxon>Capitellidae</taxon>
        <taxon>Capitella</taxon>
    </lineage>
</organism>
<dbReference type="Pfam" id="PF07679">
    <property type="entry name" value="I-set"/>
    <property type="match status" value="1"/>
</dbReference>
<reference evidence="4" key="1">
    <citation type="submission" date="2012-12" db="EMBL/GenBank/DDBJ databases">
        <authorList>
            <person name="Hellsten U."/>
            <person name="Grimwood J."/>
            <person name="Chapman J.A."/>
            <person name="Shapiro H."/>
            <person name="Aerts A."/>
            <person name="Otillar R.P."/>
            <person name="Terry A.Y."/>
            <person name="Boore J.L."/>
            <person name="Simakov O."/>
            <person name="Marletaz F."/>
            <person name="Cho S.-J."/>
            <person name="Edsinger-Gonzales E."/>
            <person name="Havlak P."/>
            <person name="Kuo D.-H."/>
            <person name="Larsson T."/>
            <person name="Lv J."/>
            <person name="Arendt D."/>
            <person name="Savage R."/>
            <person name="Osoegawa K."/>
            <person name="de Jong P."/>
            <person name="Lindberg D.R."/>
            <person name="Seaver E.C."/>
            <person name="Weisblat D.A."/>
            <person name="Putnam N.H."/>
            <person name="Grigoriev I.V."/>
            <person name="Rokhsar D.S."/>
        </authorList>
    </citation>
    <scope>NUCLEOTIDE SEQUENCE</scope>
    <source>
        <strain evidence="4">I ESC-2004</strain>
    </source>
</reference>
<name>R7UA29_CAPTE</name>
<evidence type="ECO:0000259" key="1">
    <source>
        <dbReference type="Pfam" id="PF07679"/>
    </source>
</evidence>
<dbReference type="EMBL" id="KB303621">
    <property type="protein sequence ID" value="ELU02946.1"/>
    <property type="molecule type" value="Genomic_DNA"/>
</dbReference>
<feature type="domain" description="Immunoglobulin I-set" evidence="1">
    <location>
        <begin position="155"/>
        <end position="236"/>
    </location>
</feature>
<evidence type="ECO:0000313" key="4">
    <source>
        <dbReference type="Proteomes" id="UP000014760"/>
    </source>
</evidence>
<keyword evidence="4" id="KW-1185">Reference proteome</keyword>
<dbReference type="EnsemblMetazoa" id="CapteT222891">
    <property type="protein sequence ID" value="CapteP222891"/>
    <property type="gene ID" value="CapteG222891"/>
</dbReference>
<accession>R7UA29</accession>
<reference evidence="2 4" key="2">
    <citation type="journal article" date="2013" name="Nature">
        <title>Insights into bilaterian evolution from three spiralian genomes.</title>
        <authorList>
            <person name="Simakov O."/>
            <person name="Marletaz F."/>
            <person name="Cho S.J."/>
            <person name="Edsinger-Gonzales E."/>
            <person name="Havlak P."/>
            <person name="Hellsten U."/>
            <person name="Kuo D.H."/>
            <person name="Larsson T."/>
            <person name="Lv J."/>
            <person name="Arendt D."/>
            <person name="Savage R."/>
            <person name="Osoegawa K."/>
            <person name="de Jong P."/>
            <person name="Grimwood J."/>
            <person name="Chapman J.A."/>
            <person name="Shapiro H."/>
            <person name="Aerts A."/>
            <person name="Otillar R.P."/>
            <person name="Terry A.Y."/>
            <person name="Boore J.L."/>
            <person name="Grigoriev I.V."/>
            <person name="Lindberg D.R."/>
            <person name="Seaver E.C."/>
            <person name="Weisblat D.A."/>
            <person name="Putnam N.H."/>
            <person name="Rokhsar D.S."/>
        </authorList>
    </citation>
    <scope>NUCLEOTIDE SEQUENCE</scope>
    <source>
        <strain evidence="2 4">I ESC-2004</strain>
    </source>
</reference>
<dbReference type="AlphaFoldDB" id="R7UA29"/>